<sequence length="208" mass="23929">PQTFLQNSMVTKWLPSEIDLISNNTVLTIGLSPYSAGVGKFISYSALWHTQMSALKSEKIAKVNLRTHPLYTVAHEFAHQDTTAWLQDTTAWLQDTTAWLQDTTAWLQDTTAWLQDTTAWLQDTTAWLQDTTFHSARAGWNTPSTWFLNFHRTHSPLLIIPYYRNSQTRSWGPPWVHILVFALALHRGFKSPTHHQALMIFFISLFNS</sequence>
<accession>A0AAZ3P550</accession>
<name>A0AAZ3P550_ONCTS</name>
<proteinExistence type="predicted"/>
<dbReference type="Proteomes" id="UP000694402">
    <property type="component" value="Unassembled WGS sequence"/>
</dbReference>
<dbReference type="AlphaFoldDB" id="A0AAZ3P550"/>
<organism evidence="1 2">
    <name type="scientific">Oncorhynchus tshawytscha</name>
    <name type="common">Chinook salmon</name>
    <name type="synonym">Salmo tshawytscha</name>
    <dbReference type="NCBI Taxonomy" id="74940"/>
    <lineage>
        <taxon>Eukaryota</taxon>
        <taxon>Metazoa</taxon>
        <taxon>Chordata</taxon>
        <taxon>Craniata</taxon>
        <taxon>Vertebrata</taxon>
        <taxon>Euteleostomi</taxon>
        <taxon>Actinopterygii</taxon>
        <taxon>Neopterygii</taxon>
        <taxon>Teleostei</taxon>
        <taxon>Protacanthopterygii</taxon>
        <taxon>Salmoniformes</taxon>
        <taxon>Salmonidae</taxon>
        <taxon>Salmoninae</taxon>
        <taxon>Oncorhynchus</taxon>
    </lineage>
</organism>
<reference evidence="2" key="1">
    <citation type="journal article" date="2018" name="PLoS ONE">
        <title>Chinook salmon (Oncorhynchus tshawytscha) genome and transcriptome.</title>
        <authorList>
            <person name="Christensen K.A."/>
            <person name="Leong J.S."/>
            <person name="Sakhrani D."/>
            <person name="Biagi C.A."/>
            <person name="Minkley D.R."/>
            <person name="Withler R.E."/>
            <person name="Rondeau E.B."/>
            <person name="Koop B.F."/>
            <person name="Devlin R.H."/>
        </authorList>
    </citation>
    <scope>NUCLEOTIDE SEQUENCE [LARGE SCALE GENOMIC DNA]</scope>
</reference>
<dbReference type="Ensembl" id="ENSOTST00005139284.1">
    <property type="protein sequence ID" value="ENSOTSP00005111218.1"/>
    <property type="gene ID" value="ENSOTSG00005056583.1"/>
</dbReference>
<protein>
    <submittedName>
        <fullName evidence="1">Uncharacterized protein</fullName>
    </submittedName>
</protein>
<keyword evidence="2" id="KW-1185">Reference proteome</keyword>
<reference evidence="1" key="3">
    <citation type="submission" date="2025-09" db="UniProtKB">
        <authorList>
            <consortium name="Ensembl"/>
        </authorList>
    </citation>
    <scope>IDENTIFICATION</scope>
</reference>
<evidence type="ECO:0000313" key="2">
    <source>
        <dbReference type="Proteomes" id="UP000694402"/>
    </source>
</evidence>
<reference evidence="1" key="2">
    <citation type="submission" date="2025-08" db="UniProtKB">
        <authorList>
            <consortium name="Ensembl"/>
        </authorList>
    </citation>
    <scope>IDENTIFICATION</scope>
</reference>
<evidence type="ECO:0000313" key="1">
    <source>
        <dbReference type="Ensembl" id="ENSOTSP00005111218.1"/>
    </source>
</evidence>